<name>A0A9X7W4T5_9BACL</name>
<evidence type="ECO:0000313" key="2">
    <source>
        <dbReference type="Proteomes" id="UP000663505"/>
    </source>
</evidence>
<dbReference type="EMBL" id="CP071182">
    <property type="protein sequence ID" value="QSO50018.1"/>
    <property type="molecule type" value="Genomic_DNA"/>
</dbReference>
<dbReference type="AlphaFoldDB" id="A0A9X7W4T5"/>
<sequence>MPERVLVVSYLAPPLINAESILVWKTLCEMSSHFETNLLTVTLADNSRVDPLMTLPPNVQVYRTPTFKPTNHFLRKVTDKALGTVFDEEYLWASFGRFESVEYDLIYSRSHPGASHILAYKLKQRTQKPWIAQFSDPWTKNPYHSNHTRLRKASDNHWEKQVIRHADFLVFPTKEILDLYDEAYSPLNIKSKSTVLPHHYVPALYNSQNITDKTTAGDMSTISFAYFGDFYGVRSPEPFIQALQQISRTTPTLLDNAKVSFYGNIESKFADMVANSPVTINRGKVTYFESLGLLAKSDILLLIDAPSKTGVNPFLASKLVDYLGAGKRILGITDEKGTSADILRKYGHYVVSPRDINGIVSAVKECLTTPLRSVEPPMEFTTKNVVGQLVNVMNQLSHINSRR</sequence>
<dbReference type="Gene3D" id="3.40.50.2000">
    <property type="entry name" value="Glycogen Phosphorylase B"/>
    <property type="match status" value="1"/>
</dbReference>
<dbReference type="Proteomes" id="UP000663505">
    <property type="component" value="Chromosome"/>
</dbReference>
<evidence type="ECO:0008006" key="3">
    <source>
        <dbReference type="Google" id="ProtNLM"/>
    </source>
</evidence>
<accession>A0A9X7W4T5</accession>
<organism evidence="1 2">
    <name type="scientific">Alicyclobacillus mengziensis</name>
    <dbReference type="NCBI Taxonomy" id="2931921"/>
    <lineage>
        <taxon>Bacteria</taxon>
        <taxon>Bacillati</taxon>
        <taxon>Bacillota</taxon>
        <taxon>Bacilli</taxon>
        <taxon>Bacillales</taxon>
        <taxon>Alicyclobacillaceae</taxon>
        <taxon>Alicyclobacillus</taxon>
    </lineage>
</organism>
<dbReference type="SUPFAM" id="SSF53756">
    <property type="entry name" value="UDP-Glycosyltransferase/glycogen phosphorylase"/>
    <property type="match status" value="1"/>
</dbReference>
<reference evidence="1 2" key="1">
    <citation type="submission" date="2021-02" db="EMBL/GenBank/DDBJ databases">
        <title>Alicyclobacillus curvatus sp. nov. and Alicyclobacillus mengziensis sp. nov., two acidophilic bacteria isolated from acid mine drainage.</title>
        <authorList>
            <person name="Huang Y."/>
        </authorList>
    </citation>
    <scope>NUCLEOTIDE SEQUENCE [LARGE SCALE GENOMIC DNA]</scope>
    <source>
        <strain evidence="1 2">S30H14</strain>
    </source>
</reference>
<dbReference type="KEGG" id="afx:JZ786_20175"/>
<evidence type="ECO:0000313" key="1">
    <source>
        <dbReference type="EMBL" id="QSO50018.1"/>
    </source>
</evidence>
<protein>
    <recommendedName>
        <fullName evidence="3">Glycosyltransferase subfamily 4-like N-terminal domain-containing protein</fullName>
    </recommendedName>
</protein>
<proteinExistence type="predicted"/>
<gene>
    <name evidence="1" type="ORF">JZ786_20175</name>
</gene>
<keyword evidence="2" id="KW-1185">Reference proteome</keyword>